<dbReference type="EMBL" id="JBHMQV010000007">
    <property type="protein sequence ID" value="MFC0843572.1"/>
    <property type="molecule type" value="Genomic_DNA"/>
</dbReference>
<gene>
    <name evidence="1" type="ORF">ACFH04_07490</name>
</gene>
<comment type="caution">
    <text evidence="1">The sequence shown here is derived from an EMBL/GenBank/DDBJ whole genome shotgun (WGS) entry which is preliminary data.</text>
</comment>
<dbReference type="Proteomes" id="UP001589887">
    <property type="component" value="Unassembled WGS sequence"/>
</dbReference>
<dbReference type="RefSeq" id="WP_394317321.1">
    <property type="nucleotide sequence ID" value="NZ_JBHMQV010000007.1"/>
</dbReference>
<reference evidence="1 2" key="1">
    <citation type="submission" date="2024-09" db="EMBL/GenBank/DDBJ databases">
        <authorList>
            <person name="Sun Q."/>
            <person name="Mori K."/>
        </authorList>
    </citation>
    <scope>NUCLEOTIDE SEQUENCE [LARGE SCALE GENOMIC DNA]</scope>
    <source>
        <strain evidence="1 2">JCM 4557</strain>
    </source>
</reference>
<protein>
    <submittedName>
        <fullName evidence="1">Uncharacterized protein</fullName>
    </submittedName>
</protein>
<name>A0ABV6TCP0_9ACTN</name>
<organism evidence="1 2">
    <name type="scientific">Streptomyces noboritoensis</name>
    <dbReference type="NCBI Taxonomy" id="67337"/>
    <lineage>
        <taxon>Bacteria</taxon>
        <taxon>Bacillati</taxon>
        <taxon>Actinomycetota</taxon>
        <taxon>Actinomycetes</taxon>
        <taxon>Kitasatosporales</taxon>
        <taxon>Streptomycetaceae</taxon>
        <taxon>Streptomyces</taxon>
    </lineage>
</organism>
<evidence type="ECO:0000313" key="1">
    <source>
        <dbReference type="EMBL" id="MFC0843572.1"/>
    </source>
</evidence>
<keyword evidence="2" id="KW-1185">Reference proteome</keyword>
<proteinExistence type="predicted"/>
<evidence type="ECO:0000313" key="2">
    <source>
        <dbReference type="Proteomes" id="UP001589887"/>
    </source>
</evidence>
<sequence length="59" mass="6950">MDTSRDDDIRIPHDEAQDIVDVLRHYAEHDRDSHEWAWQAETLAQSLARRLPSRQPAVE</sequence>
<accession>A0ABV6TCP0</accession>